<evidence type="ECO:0000259" key="1">
    <source>
        <dbReference type="Pfam" id="PF02721"/>
    </source>
</evidence>
<evidence type="ECO:0000313" key="2">
    <source>
        <dbReference type="EMBL" id="RZC73584.1"/>
    </source>
</evidence>
<dbReference type="InterPro" id="IPR003871">
    <property type="entry name" value="RFA1B/D_OB_1st"/>
</dbReference>
<sequence>MDNHNRNRHQFHSNMKLKRPYCSCYWEELNFTSTNDVSGVDMIIVDEQGDELHTIIPKNLIWKFDKQIREGGLYTIEKLHLTTAKPKFRPAQSEKKRDFHVQDQECKAYVYPSSKGTVLDRRCLDKN</sequence>
<name>A0A4Y7KJS1_PAPSO</name>
<accession>A0A4Y7KJS1</accession>
<dbReference type="Pfam" id="PF02721">
    <property type="entry name" value="DUF223"/>
    <property type="match status" value="1"/>
</dbReference>
<dbReference type="SUPFAM" id="SSF50249">
    <property type="entry name" value="Nucleic acid-binding proteins"/>
    <property type="match status" value="1"/>
</dbReference>
<evidence type="ECO:0000313" key="3">
    <source>
        <dbReference type="Proteomes" id="UP000316621"/>
    </source>
</evidence>
<organism evidence="2 3">
    <name type="scientific">Papaver somniferum</name>
    <name type="common">Opium poppy</name>
    <dbReference type="NCBI Taxonomy" id="3469"/>
    <lineage>
        <taxon>Eukaryota</taxon>
        <taxon>Viridiplantae</taxon>
        <taxon>Streptophyta</taxon>
        <taxon>Embryophyta</taxon>
        <taxon>Tracheophyta</taxon>
        <taxon>Spermatophyta</taxon>
        <taxon>Magnoliopsida</taxon>
        <taxon>Ranunculales</taxon>
        <taxon>Papaveraceae</taxon>
        <taxon>Papaveroideae</taxon>
        <taxon>Papaver</taxon>
    </lineage>
</organism>
<dbReference type="AlphaFoldDB" id="A0A4Y7KJS1"/>
<dbReference type="Proteomes" id="UP000316621">
    <property type="component" value="Chromosome 8"/>
</dbReference>
<proteinExistence type="predicted"/>
<dbReference type="EMBL" id="CM010722">
    <property type="protein sequence ID" value="RZC73584.1"/>
    <property type="molecule type" value="Genomic_DNA"/>
</dbReference>
<feature type="domain" description="Replication protein A 70 kDa DNA-binding subunit B/D first OB fold" evidence="1">
    <location>
        <begin position="35"/>
        <end position="94"/>
    </location>
</feature>
<reference evidence="2 3" key="1">
    <citation type="journal article" date="2018" name="Science">
        <title>The opium poppy genome and morphinan production.</title>
        <authorList>
            <person name="Guo L."/>
            <person name="Winzer T."/>
            <person name="Yang X."/>
            <person name="Li Y."/>
            <person name="Ning Z."/>
            <person name="He Z."/>
            <person name="Teodor R."/>
            <person name="Lu Y."/>
            <person name="Bowser T.A."/>
            <person name="Graham I.A."/>
            <person name="Ye K."/>
        </authorList>
    </citation>
    <scope>NUCLEOTIDE SEQUENCE [LARGE SCALE GENOMIC DNA]</scope>
    <source>
        <strain evidence="3">cv. HN1</strain>
        <tissue evidence="2">Leaves</tissue>
    </source>
</reference>
<dbReference type="Gene3D" id="2.40.50.140">
    <property type="entry name" value="Nucleic acid-binding proteins"/>
    <property type="match status" value="1"/>
</dbReference>
<gene>
    <name evidence="2" type="ORF">C5167_049061</name>
</gene>
<dbReference type="InterPro" id="IPR012340">
    <property type="entry name" value="NA-bd_OB-fold"/>
</dbReference>
<dbReference type="Gramene" id="RZC73584">
    <property type="protein sequence ID" value="RZC73584"/>
    <property type="gene ID" value="C5167_049061"/>
</dbReference>
<protein>
    <recommendedName>
        <fullName evidence="1">Replication protein A 70 kDa DNA-binding subunit B/D first OB fold domain-containing protein</fullName>
    </recommendedName>
</protein>
<keyword evidence="3" id="KW-1185">Reference proteome</keyword>